<feature type="transmembrane region" description="Helical" evidence="1">
    <location>
        <begin position="6"/>
        <end position="25"/>
    </location>
</feature>
<evidence type="ECO:0000256" key="1">
    <source>
        <dbReference type="SAM" id="Phobius"/>
    </source>
</evidence>
<gene>
    <name evidence="2" type="ORF">C7448_101399</name>
</gene>
<evidence type="ECO:0000313" key="2">
    <source>
        <dbReference type="EMBL" id="REH56361.1"/>
    </source>
</evidence>
<sequence length="610" mass="71616">MLKENEDISFVFSFFVVFVSLYKLFPMKIISSLGEITSNAKNAFKRFPIALCWAIIGTLFTLFTIETDTFDNAFYGKVIITFTLGVSWLIATRFLEEQFKRDKTWIFLLTLGFLLLFYFSIEVNGSKIHQNSTIRFILYFVSGHLLVMVAPFIFKWNKSAYFNYVKSVFIAIVRSLFFSLILYLGIVLALLAIKHLFNIDFKGERFFQVFVLCIGVVNTWIYLSDFPKDVHNQLAINYTKALEVLVKYILIPLVILYLIILYAYSLKIVINWNLPKGWVSYLVIALSFLGFIVQILINPIQKTINSRTIRKFYPWFYYLLLPLIILLFIAIFRRINEYGITENRYFVLVLACWVLAMTLYILFSKRKKIKVFPFSLALITFLISFGFWGTFSISTKSQLLQFKKVYTDIKKDNFTTTFEKKNQLRSIVRYLNNKQELHKVENVLGYNPKITFKTNSHWQLQNRLMDSLNIKVIDNTNGTYRNKYYSVDDSKMIIDTKNYDVLKRLYFNSYENRNSINNYHFYLSEKSNLIKVSKGDTYIGNIDCSEIIQRLNSQEKNYDIAPNLMTIEHGFKTLNIKFVFQSINLSKVDDANEKHLSNANAYVLIKENAE</sequence>
<keyword evidence="1" id="KW-0812">Transmembrane</keyword>
<dbReference type="EMBL" id="QUNS01000001">
    <property type="protein sequence ID" value="REH56361.1"/>
    <property type="molecule type" value="Genomic_DNA"/>
</dbReference>
<keyword evidence="1" id="KW-0472">Membrane</keyword>
<dbReference type="InterPro" id="IPR025291">
    <property type="entry name" value="DUF4153"/>
</dbReference>
<name>A0A3E0ICJ0_9FLAO</name>
<dbReference type="Pfam" id="PF13687">
    <property type="entry name" value="DUF4153"/>
    <property type="match status" value="1"/>
</dbReference>
<feature type="transmembrane region" description="Helical" evidence="1">
    <location>
        <begin position="345"/>
        <end position="364"/>
    </location>
</feature>
<feature type="transmembrane region" description="Helical" evidence="1">
    <location>
        <begin position="244"/>
        <end position="266"/>
    </location>
</feature>
<reference evidence="2 3" key="1">
    <citation type="submission" date="2018-08" db="EMBL/GenBank/DDBJ databases">
        <title>Genomic Encyclopedia of Type Strains, Phase IV (KMG-IV): sequencing the most valuable type-strain genomes for metagenomic binning, comparative biology and taxonomic classification.</title>
        <authorList>
            <person name="Goeker M."/>
        </authorList>
    </citation>
    <scope>NUCLEOTIDE SEQUENCE [LARGE SCALE GENOMIC DNA]</scope>
    <source>
        <strain evidence="2 3">DSM 18841</strain>
    </source>
</reference>
<feature type="transmembrane region" description="Helical" evidence="1">
    <location>
        <begin position="371"/>
        <end position="391"/>
    </location>
</feature>
<comment type="caution">
    <text evidence="2">The sequence shown here is derived from an EMBL/GenBank/DDBJ whole genome shotgun (WGS) entry which is preliminary data.</text>
</comment>
<feature type="transmembrane region" description="Helical" evidence="1">
    <location>
        <begin position="46"/>
        <end position="67"/>
    </location>
</feature>
<evidence type="ECO:0000313" key="3">
    <source>
        <dbReference type="Proteomes" id="UP000256884"/>
    </source>
</evidence>
<dbReference type="Proteomes" id="UP000256884">
    <property type="component" value="Unassembled WGS sequence"/>
</dbReference>
<protein>
    <submittedName>
        <fullName evidence="2">Uncharacterized protein DUF4153</fullName>
    </submittedName>
</protein>
<feature type="transmembrane region" description="Helical" evidence="1">
    <location>
        <begin position="205"/>
        <end position="223"/>
    </location>
</feature>
<feature type="transmembrane region" description="Helical" evidence="1">
    <location>
        <begin position="104"/>
        <end position="121"/>
    </location>
</feature>
<keyword evidence="3" id="KW-1185">Reference proteome</keyword>
<feature type="transmembrane region" description="Helical" evidence="1">
    <location>
        <begin position="278"/>
        <end position="300"/>
    </location>
</feature>
<accession>A0A3E0ICJ0</accession>
<organism evidence="2 3">
    <name type="scientific">Tenacibaculum gallaicum</name>
    <dbReference type="NCBI Taxonomy" id="561505"/>
    <lineage>
        <taxon>Bacteria</taxon>
        <taxon>Pseudomonadati</taxon>
        <taxon>Bacteroidota</taxon>
        <taxon>Flavobacteriia</taxon>
        <taxon>Flavobacteriales</taxon>
        <taxon>Flavobacteriaceae</taxon>
        <taxon>Tenacibaculum</taxon>
    </lineage>
</organism>
<feature type="transmembrane region" description="Helical" evidence="1">
    <location>
        <begin position="168"/>
        <end position="193"/>
    </location>
</feature>
<feature type="transmembrane region" description="Helical" evidence="1">
    <location>
        <begin position="73"/>
        <end position="92"/>
    </location>
</feature>
<proteinExistence type="predicted"/>
<feature type="transmembrane region" description="Helical" evidence="1">
    <location>
        <begin position="312"/>
        <end position="333"/>
    </location>
</feature>
<feature type="transmembrane region" description="Helical" evidence="1">
    <location>
        <begin position="136"/>
        <end position="156"/>
    </location>
</feature>
<dbReference type="AlphaFoldDB" id="A0A3E0ICJ0"/>
<keyword evidence="1" id="KW-1133">Transmembrane helix</keyword>